<protein>
    <submittedName>
        <fullName evidence="2">Uncharacterized protein</fullName>
    </submittedName>
</protein>
<evidence type="ECO:0000313" key="3">
    <source>
        <dbReference type="Proteomes" id="UP000256970"/>
    </source>
</evidence>
<organism evidence="2 3">
    <name type="scientific">Tetradesmus obliquus</name>
    <name type="common">Green alga</name>
    <name type="synonym">Acutodesmus obliquus</name>
    <dbReference type="NCBI Taxonomy" id="3088"/>
    <lineage>
        <taxon>Eukaryota</taxon>
        <taxon>Viridiplantae</taxon>
        <taxon>Chlorophyta</taxon>
        <taxon>core chlorophytes</taxon>
        <taxon>Chlorophyceae</taxon>
        <taxon>CS clade</taxon>
        <taxon>Sphaeropleales</taxon>
        <taxon>Scenedesmaceae</taxon>
        <taxon>Tetradesmus</taxon>
    </lineage>
</organism>
<evidence type="ECO:0000256" key="1">
    <source>
        <dbReference type="SAM" id="MobiDB-lite"/>
    </source>
</evidence>
<evidence type="ECO:0000313" key="2">
    <source>
        <dbReference type="EMBL" id="SZX60189.1"/>
    </source>
</evidence>
<dbReference type="AlphaFoldDB" id="A0A383V637"/>
<dbReference type="EMBL" id="FNXT01000048">
    <property type="protein sequence ID" value="SZX60189.1"/>
    <property type="molecule type" value="Genomic_DNA"/>
</dbReference>
<sequence length="197" mass="20181">MKPVPRQHLPEQFTTPHPTGQKKACAPLVSDVSAITVPSSSIRPMRVVAGRAEAIATMASSASLFKPAVGRMSLMLLLAAAIAISSLVAGADAFFCPVGCGAVNCGARKCCGGSGFMSCECYDCAGRKLMQAPEGRKMMGRASRAHSDCSTGGDEAAASPACMIQGSACQDAAAIPSESRQGKPSGTYIADFFEIVG</sequence>
<dbReference type="Proteomes" id="UP000256970">
    <property type="component" value="Unassembled WGS sequence"/>
</dbReference>
<feature type="region of interest" description="Disordered" evidence="1">
    <location>
        <begin position="1"/>
        <end position="22"/>
    </location>
</feature>
<gene>
    <name evidence="2" type="ORF">BQ4739_LOCUS767</name>
</gene>
<reference evidence="2 3" key="1">
    <citation type="submission" date="2016-10" db="EMBL/GenBank/DDBJ databases">
        <authorList>
            <person name="Cai Z."/>
        </authorList>
    </citation>
    <scope>NUCLEOTIDE SEQUENCE [LARGE SCALE GENOMIC DNA]</scope>
</reference>
<keyword evidence="3" id="KW-1185">Reference proteome</keyword>
<accession>A0A383V637</accession>
<name>A0A383V637_TETOB</name>
<proteinExistence type="predicted"/>